<organism evidence="3 4">
    <name type="scientific">Symbiochloris irregularis</name>
    <dbReference type="NCBI Taxonomy" id="706552"/>
    <lineage>
        <taxon>Eukaryota</taxon>
        <taxon>Viridiplantae</taxon>
        <taxon>Chlorophyta</taxon>
        <taxon>core chlorophytes</taxon>
        <taxon>Trebouxiophyceae</taxon>
        <taxon>Trebouxiales</taxon>
        <taxon>Trebouxiaceae</taxon>
        <taxon>Symbiochloris</taxon>
    </lineage>
</organism>
<feature type="compositionally biased region" description="Basic and acidic residues" evidence="1">
    <location>
        <begin position="323"/>
        <end position="333"/>
    </location>
</feature>
<dbReference type="Proteomes" id="UP001465755">
    <property type="component" value="Unassembled WGS sequence"/>
</dbReference>
<keyword evidence="4" id="KW-1185">Reference proteome</keyword>
<dbReference type="PANTHER" id="PTHR38016:SF1">
    <property type="entry name" value="LIMITING CO2-INDUCIBLE PROTEIN B_C BETA CARBONYIC ANHYDRASE DOMAIN-CONTAINING PROTEIN"/>
    <property type="match status" value="1"/>
</dbReference>
<dbReference type="EMBL" id="JALJOQ010000015">
    <property type="protein sequence ID" value="KAK9810578.1"/>
    <property type="molecule type" value="Genomic_DNA"/>
</dbReference>
<dbReference type="InterPro" id="IPR040703">
    <property type="entry name" value="LCIB/C_CA"/>
</dbReference>
<evidence type="ECO:0000313" key="4">
    <source>
        <dbReference type="Proteomes" id="UP001465755"/>
    </source>
</evidence>
<reference evidence="3 4" key="1">
    <citation type="journal article" date="2024" name="Nat. Commun.">
        <title>Phylogenomics reveals the evolutionary origins of lichenization in chlorophyte algae.</title>
        <authorList>
            <person name="Puginier C."/>
            <person name="Libourel C."/>
            <person name="Otte J."/>
            <person name="Skaloud P."/>
            <person name="Haon M."/>
            <person name="Grisel S."/>
            <person name="Petersen M."/>
            <person name="Berrin J.G."/>
            <person name="Delaux P.M."/>
            <person name="Dal Grande F."/>
            <person name="Keller J."/>
        </authorList>
    </citation>
    <scope>NUCLEOTIDE SEQUENCE [LARGE SCALE GENOMIC DNA]</scope>
    <source>
        <strain evidence="3 4">SAG 2036</strain>
    </source>
</reference>
<dbReference type="PANTHER" id="PTHR38016">
    <property type="entry name" value="UNNAMED PRODUCT"/>
    <property type="match status" value="1"/>
</dbReference>
<comment type="caution">
    <text evidence="3">The sequence shown here is derived from an EMBL/GenBank/DDBJ whole genome shotgun (WGS) entry which is preliminary data.</text>
</comment>
<name>A0AAW1PR61_9CHLO</name>
<evidence type="ECO:0000256" key="1">
    <source>
        <dbReference type="SAM" id="MobiDB-lite"/>
    </source>
</evidence>
<protein>
    <recommendedName>
        <fullName evidence="2">Limiting CO2-inducible protein B/C beta carbonyic anhydrase domain-containing protein</fullName>
    </recommendedName>
</protein>
<feature type="domain" description="Limiting CO2-inducible protein B/C beta carbonyic anhydrase" evidence="2">
    <location>
        <begin position="13"/>
        <end position="248"/>
    </location>
</feature>
<proteinExistence type="predicted"/>
<gene>
    <name evidence="3" type="ORF">WJX73_001642</name>
</gene>
<evidence type="ECO:0000313" key="3">
    <source>
        <dbReference type="EMBL" id="KAK9810578.1"/>
    </source>
</evidence>
<accession>A0AAW1PR61</accession>
<sequence length="333" mass="35427">MRTKHVTDQFPNALGVDDFLSRVEIALFELGFDGANSIAMTNLCRDEVTAVLKTKIEEIFGASFNTNGLGGVLTCGVIGVKAGLSHSPQCKAGKDRYVFFSFPHIAIDSRGTVGNISRPGRPGPSAACGALKGAQGLLANGISANESKPGVHDESDPEFSIFKQRLVNRLKHEGVSEDAAKKIDLVELTKVAERAITADLEALISKAVDSSSADYAVVTGVQIHNWSDADFNDQQPTMEFIYPSTIYAVIDGQPKSINLTGFPGLTPRQINILAAGGTSAAGPHADFEPVCGVTTGNTTVRAVDVPYSHNDRSQRAGTSRNAKFYESELAGRK</sequence>
<dbReference type="Pfam" id="PF18599">
    <property type="entry name" value="LCIB_C_CA"/>
    <property type="match status" value="1"/>
</dbReference>
<dbReference type="AlphaFoldDB" id="A0AAW1PR61"/>
<evidence type="ECO:0000259" key="2">
    <source>
        <dbReference type="Pfam" id="PF18599"/>
    </source>
</evidence>
<feature type="region of interest" description="Disordered" evidence="1">
    <location>
        <begin position="309"/>
        <end position="333"/>
    </location>
</feature>